<sequence>MKKIKSGNELVEEVRKIEKNINAGSTISSQLELRISGISLDTCEVPTPSHSAEQDSESPEEEILQIQEEILEAKAQDDPELEYTNEQVEDPMSISSEEVEEAAVDEEPEIHLPIVIQECDVSGSSNPLDDTRRVGTIFVDSTLFYMMQSLKLDLKNCLLGHDHTYHVIGISLIYDDDTYFPHARPMLNETSHSHASLEVNDSHHPYASMELTDLYHPKHVLYSYAYVIGYSIGDLEGIDPVTCIVSLVSSFSGFCMCTIQYMLTRFEVTFLGTPVDSEHGEGGKQWTHEEERSWSLQVEAKGEELQFKE</sequence>
<evidence type="ECO:0000313" key="1">
    <source>
        <dbReference type="EMBL" id="SPT17812.1"/>
    </source>
</evidence>
<reference evidence="1 2" key="1">
    <citation type="submission" date="2018-05" db="EMBL/GenBank/DDBJ databases">
        <authorList>
            <person name="Thind KAUR A."/>
        </authorList>
    </citation>
    <scope>NUCLEOTIDE SEQUENCE [LARGE SCALE GENOMIC DNA]</scope>
</reference>
<dbReference type="AlphaFoldDB" id="A0A7H4LGS4"/>
<gene>
    <name evidence="1" type="ORF">CAMPLR22A2D_LOCUS2422</name>
</gene>
<dbReference type="PANTHER" id="PTHR48212:SF1">
    <property type="entry name" value="CCHC-TYPE DOMAIN-CONTAINING PROTEIN"/>
    <property type="match status" value="1"/>
</dbReference>
<dbReference type="EMBL" id="LS480641">
    <property type="protein sequence ID" value="SPT17812.1"/>
    <property type="molecule type" value="Genomic_DNA"/>
</dbReference>
<evidence type="ECO:0000313" key="2">
    <source>
        <dbReference type="Proteomes" id="UP000280104"/>
    </source>
</evidence>
<proteinExistence type="predicted"/>
<protein>
    <submittedName>
        <fullName evidence="1">Uncharacterized protein</fullName>
    </submittedName>
</protein>
<dbReference type="PANTHER" id="PTHR48212">
    <property type="entry name" value="CCHC-TYPE DOMAIN-CONTAINING PROTEIN"/>
    <property type="match status" value="1"/>
</dbReference>
<accession>A0A7H4LGS4</accession>
<name>A0A7H4LGS4_WHEAT</name>
<dbReference type="Proteomes" id="UP000280104">
    <property type="component" value="Chromosome II"/>
</dbReference>
<organism evidence="1 2">
    <name type="scientific">Triticum aestivum</name>
    <name type="common">Wheat</name>
    <dbReference type="NCBI Taxonomy" id="4565"/>
    <lineage>
        <taxon>Eukaryota</taxon>
        <taxon>Viridiplantae</taxon>
        <taxon>Streptophyta</taxon>
        <taxon>Embryophyta</taxon>
        <taxon>Tracheophyta</taxon>
        <taxon>Spermatophyta</taxon>
        <taxon>Magnoliopsida</taxon>
        <taxon>Liliopsida</taxon>
        <taxon>Poales</taxon>
        <taxon>Poaceae</taxon>
        <taxon>BOP clade</taxon>
        <taxon>Pooideae</taxon>
        <taxon>Triticodae</taxon>
        <taxon>Triticeae</taxon>
        <taxon>Triticinae</taxon>
        <taxon>Triticum</taxon>
    </lineage>
</organism>